<dbReference type="Gene3D" id="3.90.226.10">
    <property type="entry name" value="2-enoyl-CoA Hydratase, Chain A, domain 1"/>
    <property type="match status" value="1"/>
</dbReference>
<protein>
    <submittedName>
        <fullName evidence="3">ClpP class periplasmic serine protease</fullName>
    </submittedName>
</protein>
<dbReference type="InterPro" id="IPR002142">
    <property type="entry name" value="Peptidase_S49"/>
</dbReference>
<evidence type="ECO:0000259" key="2">
    <source>
        <dbReference type="Pfam" id="PF01343"/>
    </source>
</evidence>
<dbReference type="GO" id="GO:0008233">
    <property type="term" value="F:peptidase activity"/>
    <property type="evidence" value="ECO:0007669"/>
    <property type="project" value="UniProtKB-KW"/>
</dbReference>
<dbReference type="EMBL" id="LCQD01000010">
    <property type="protein sequence ID" value="KKW12668.1"/>
    <property type="molecule type" value="Genomic_DNA"/>
</dbReference>
<dbReference type="AlphaFoldDB" id="A0A0G1W1U0"/>
<gene>
    <name evidence="3" type="ORF">UY48_C0010G0020</name>
</gene>
<keyword evidence="3" id="KW-0378">Hydrolase</keyword>
<evidence type="ECO:0000313" key="4">
    <source>
        <dbReference type="Proteomes" id="UP000034588"/>
    </source>
</evidence>
<comment type="caution">
    <text evidence="3">The sequence shown here is derived from an EMBL/GenBank/DDBJ whole genome shotgun (WGS) entry which is preliminary data.</text>
</comment>
<accession>A0A0G1W1U0</accession>
<feature type="domain" description="Peptidase S49" evidence="2">
    <location>
        <begin position="132"/>
        <end position="272"/>
    </location>
</feature>
<dbReference type="Gene3D" id="6.20.330.10">
    <property type="match status" value="1"/>
</dbReference>
<dbReference type="PATRIC" id="fig|1618448.3.peg.546"/>
<dbReference type="PANTHER" id="PTHR42987:SF7">
    <property type="entry name" value="SIGNAL PEPTIDE PEPTIDASE SPPA-RELATED"/>
    <property type="match status" value="1"/>
</dbReference>
<dbReference type="PANTHER" id="PTHR42987">
    <property type="entry name" value="PEPTIDASE S49"/>
    <property type="match status" value="1"/>
</dbReference>
<dbReference type="Pfam" id="PF01343">
    <property type="entry name" value="Peptidase_S49"/>
    <property type="match status" value="1"/>
</dbReference>
<organism evidence="3 4">
    <name type="scientific">Candidatus Gottesmanbacteria bacterium GW2011_GWB1_49_7</name>
    <dbReference type="NCBI Taxonomy" id="1618448"/>
    <lineage>
        <taxon>Bacteria</taxon>
        <taxon>Candidatus Gottesmaniibacteriota</taxon>
    </lineage>
</organism>
<dbReference type="CDD" id="cd07022">
    <property type="entry name" value="S49_Sppa_36K_type"/>
    <property type="match status" value="1"/>
</dbReference>
<comment type="similarity">
    <text evidence="1">Belongs to the peptidase S49 family.</text>
</comment>
<evidence type="ECO:0000256" key="1">
    <source>
        <dbReference type="ARBA" id="ARBA00008683"/>
    </source>
</evidence>
<dbReference type="InterPro" id="IPR033855">
    <property type="entry name" value="Protein_C"/>
</dbReference>
<name>A0A0G1W1U0_9BACT</name>
<dbReference type="SUPFAM" id="SSF52096">
    <property type="entry name" value="ClpP/crotonase"/>
    <property type="match status" value="1"/>
</dbReference>
<dbReference type="GO" id="GO:0006508">
    <property type="term" value="P:proteolysis"/>
    <property type="evidence" value="ECO:0007669"/>
    <property type="project" value="UniProtKB-KW"/>
</dbReference>
<dbReference type="InterPro" id="IPR029045">
    <property type="entry name" value="ClpP/crotonase-like_dom_sf"/>
</dbReference>
<dbReference type="Proteomes" id="UP000034588">
    <property type="component" value="Unassembled WGS sequence"/>
</dbReference>
<proteinExistence type="inferred from homology"/>
<sequence>MRIIDVLTSPWAIKPEVKQEINGIYQSHLRGEKIDWKGLTTQFGIMMSSEDDGGMEIDNGVAIIPLKGVISKTETLMSWLFGGCSTEDIGRAFDEALQKQSVFTILFDIDSPGGTVDGTEELCNKIFAARGQKLIIAYSDGNLCSGAYWIGSAADKIFISGGTVEVGSIAVLGSHVDQSEFDKAIGVKWTEITSGPYKRIASGHKPLSKEGATYLQEQVDYLAAIFTEQSLLRNRKMAIPEATEISQGATFFGQQAIDNSLVDGVSTKGTIIDLYGDPNSIRTIRAMVKTRIEKQY</sequence>
<reference evidence="3 4" key="1">
    <citation type="journal article" date="2015" name="Nature">
        <title>rRNA introns, odd ribosomes, and small enigmatic genomes across a large radiation of phyla.</title>
        <authorList>
            <person name="Brown C.T."/>
            <person name="Hug L.A."/>
            <person name="Thomas B.C."/>
            <person name="Sharon I."/>
            <person name="Castelle C.J."/>
            <person name="Singh A."/>
            <person name="Wilkins M.J."/>
            <person name="Williams K.H."/>
            <person name="Banfield J.F."/>
        </authorList>
    </citation>
    <scope>NUCLEOTIDE SEQUENCE [LARGE SCALE GENOMIC DNA]</scope>
</reference>
<evidence type="ECO:0000313" key="3">
    <source>
        <dbReference type="EMBL" id="KKW12668.1"/>
    </source>
</evidence>
<keyword evidence="3" id="KW-0645">Protease</keyword>